<name>A0A846U725_9MICC</name>
<dbReference type="CDD" id="cd04301">
    <property type="entry name" value="NAT_SF"/>
    <property type="match status" value="1"/>
</dbReference>
<keyword evidence="3" id="KW-1185">Reference proteome</keyword>
<sequence>MTAIQMQKILQVRVAVFVAEQQIICEEIDDLDRAETTVHIWLEVDGNVVSVLRLLTDGPVVRIGRVVTAAAHRRRGHSETLMRQALDRAAPTGRPVEIHAQAYLEAWYGKFGFERTGPNFLEEGIDHVPMTWRGYPEAAHS</sequence>
<evidence type="ECO:0000313" key="3">
    <source>
        <dbReference type="Proteomes" id="UP000521379"/>
    </source>
</evidence>
<dbReference type="InterPro" id="IPR000182">
    <property type="entry name" value="GNAT_dom"/>
</dbReference>
<dbReference type="EMBL" id="JAAVUN010000032">
    <property type="protein sequence ID" value="NKE10581.1"/>
    <property type="molecule type" value="Genomic_DNA"/>
</dbReference>
<evidence type="ECO:0000313" key="2">
    <source>
        <dbReference type="EMBL" id="NKE10581.1"/>
    </source>
</evidence>
<dbReference type="InterPro" id="IPR016181">
    <property type="entry name" value="Acyl_CoA_acyltransferase"/>
</dbReference>
<dbReference type="Pfam" id="PF13673">
    <property type="entry name" value="Acetyltransf_10"/>
    <property type="match status" value="1"/>
</dbReference>
<accession>A0A846U725</accession>
<dbReference type="GO" id="GO:0016747">
    <property type="term" value="F:acyltransferase activity, transferring groups other than amino-acyl groups"/>
    <property type="evidence" value="ECO:0007669"/>
    <property type="project" value="InterPro"/>
</dbReference>
<comment type="caution">
    <text evidence="2">The sequence shown here is derived from an EMBL/GenBank/DDBJ whole genome shotgun (WGS) entry which is preliminary data.</text>
</comment>
<dbReference type="SUPFAM" id="SSF55729">
    <property type="entry name" value="Acyl-CoA N-acyltransferases (Nat)"/>
    <property type="match status" value="1"/>
</dbReference>
<evidence type="ECO:0000259" key="1">
    <source>
        <dbReference type="PROSITE" id="PS51186"/>
    </source>
</evidence>
<dbReference type="PROSITE" id="PS51186">
    <property type="entry name" value="GNAT"/>
    <property type="match status" value="1"/>
</dbReference>
<reference evidence="2 3" key="1">
    <citation type="submission" date="2020-02" db="EMBL/GenBank/DDBJ databases">
        <authorList>
            <person name="Sun Q."/>
        </authorList>
    </citation>
    <scope>NUCLEOTIDE SEQUENCE [LARGE SCALE GENOMIC DNA]</scope>
    <source>
        <strain evidence="2 3">YIM 13062</strain>
    </source>
</reference>
<proteinExistence type="predicted"/>
<organism evidence="2 3">
    <name type="scientific">Kocuria subflava</name>
    <dbReference type="NCBI Taxonomy" id="1736139"/>
    <lineage>
        <taxon>Bacteria</taxon>
        <taxon>Bacillati</taxon>
        <taxon>Actinomycetota</taxon>
        <taxon>Actinomycetes</taxon>
        <taxon>Micrococcales</taxon>
        <taxon>Micrococcaceae</taxon>
        <taxon>Kocuria</taxon>
    </lineage>
</organism>
<dbReference type="AlphaFoldDB" id="A0A846U725"/>
<dbReference type="Proteomes" id="UP000521379">
    <property type="component" value="Unassembled WGS sequence"/>
</dbReference>
<dbReference type="Gene3D" id="3.40.630.30">
    <property type="match status" value="1"/>
</dbReference>
<keyword evidence="2" id="KW-0808">Transferase</keyword>
<gene>
    <name evidence="2" type="ORF">GTW58_11705</name>
</gene>
<feature type="domain" description="N-acetyltransferase" evidence="1">
    <location>
        <begin position="1"/>
        <end position="135"/>
    </location>
</feature>
<protein>
    <submittedName>
        <fullName evidence="2">GNAT family N-acetyltransferase</fullName>
    </submittedName>
</protein>